<comment type="caution">
    <text evidence="1">The sequence shown here is derived from an EMBL/GenBank/DDBJ whole genome shotgun (WGS) entry which is preliminary data.</text>
</comment>
<dbReference type="PATRIC" id="fig|997296.3.peg.2452"/>
<sequence>MMNKLLGHGCRQSLSEQPAIDLIRKETKRIVMEDIAVEKEYNKSVSLGNVEQEVEISKKF</sequence>
<name>I3DVE2_BACMT</name>
<evidence type="ECO:0000313" key="2">
    <source>
        <dbReference type="Proteomes" id="UP000010523"/>
    </source>
</evidence>
<protein>
    <submittedName>
        <fullName evidence="1">Uncharacterized protein</fullName>
    </submittedName>
</protein>
<dbReference type="STRING" id="997296.PB1_11654"/>
<accession>I3DVE2</accession>
<evidence type="ECO:0000313" key="1">
    <source>
        <dbReference type="EMBL" id="EIJ78213.1"/>
    </source>
</evidence>
<organism evidence="1 2">
    <name type="scientific">Bacillus methanolicus PB1</name>
    <dbReference type="NCBI Taxonomy" id="997296"/>
    <lineage>
        <taxon>Bacteria</taxon>
        <taxon>Bacillati</taxon>
        <taxon>Bacillota</taxon>
        <taxon>Bacilli</taxon>
        <taxon>Bacillales</taxon>
        <taxon>Bacillaceae</taxon>
        <taxon>Bacillus</taxon>
    </lineage>
</organism>
<reference evidence="1 2" key="1">
    <citation type="journal article" date="2012" name="Appl. Environ. Microbiol.">
        <title>Genome Sequence of Thermotolerant Bacillus methanolicus: Features and Regulation Related to Methylotrophy and Production of L-Lysine and L-Glutamate from Methanol.</title>
        <authorList>
            <person name="Heggeset T.M."/>
            <person name="Krog A."/>
            <person name="Balzer S."/>
            <person name="Wentzel A."/>
            <person name="Ellingsen T.E."/>
            <person name="Brautaset T."/>
        </authorList>
    </citation>
    <scope>NUCLEOTIDE SEQUENCE [LARGE SCALE GENOMIC DNA]</scope>
    <source>
        <strain evidence="1 2">PB1</strain>
    </source>
</reference>
<dbReference type="Proteomes" id="UP000010523">
    <property type="component" value="Unassembled WGS sequence"/>
</dbReference>
<proteinExistence type="predicted"/>
<dbReference type="EMBL" id="AFEU01000003">
    <property type="protein sequence ID" value="EIJ78213.1"/>
    <property type="molecule type" value="Genomic_DNA"/>
</dbReference>
<gene>
    <name evidence="1" type="ORF">PB1_11654</name>
</gene>
<keyword evidence="2" id="KW-1185">Reference proteome</keyword>
<dbReference type="AlphaFoldDB" id="I3DVE2"/>